<reference evidence="5 6" key="1">
    <citation type="journal article" date="2025" name="Microbiol. Resour. Announc.">
        <title>Draft genome sequences for Neonectria magnoliae and Neonectria punicea, canker pathogens of Liriodendron tulipifera and Acer saccharum in West Virginia.</title>
        <authorList>
            <person name="Petronek H.M."/>
            <person name="Kasson M.T."/>
            <person name="Metheny A.M."/>
            <person name="Stauder C.M."/>
            <person name="Lovett B."/>
            <person name="Lynch S.C."/>
            <person name="Garnas J.R."/>
            <person name="Kasson L.R."/>
            <person name="Stajich J.E."/>
        </authorList>
    </citation>
    <scope>NUCLEOTIDE SEQUENCE [LARGE SCALE GENOMIC DNA]</scope>
    <source>
        <strain evidence="5 6">NRRL 64651</strain>
    </source>
</reference>
<dbReference type="InterPro" id="IPR022761">
    <property type="entry name" value="Fumarate_lyase_N"/>
</dbReference>
<dbReference type="PRINTS" id="PR00149">
    <property type="entry name" value="FUMRATELYASE"/>
</dbReference>
<dbReference type="InterPro" id="IPR009049">
    <property type="entry name" value="Argininosuccinate_lyase"/>
</dbReference>
<dbReference type="InterPro" id="IPR056632">
    <property type="entry name" value="DUF7730"/>
</dbReference>
<evidence type="ECO:0000313" key="6">
    <source>
        <dbReference type="Proteomes" id="UP001498421"/>
    </source>
</evidence>
<comment type="caution">
    <text evidence="5">The sequence shown here is derived from an EMBL/GenBank/DDBJ whole genome shotgun (WGS) entry which is preliminary data.</text>
</comment>
<evidence type="ECO:0000259" key="3">
    <source>
        <dbReference type="Pfam" id="PF00206"/>
    </source>
</evidence>
<feature type="domain" description="Fumarate lyase N-terminal" evidence="3">
    <location>
        <begin position="16"/>
        <end position="231"/>
    </location>
</feature>
<dbReference type="Gene3D" id="1.20.200.10">
    <property type="entry name" value="Fumarase/aspartase (Central domain)"/>
    <property type="match status" value="1"/>
</dbReference>
<sequence>MASSSKPEGSMLWGRRFTGGLDPLMVKYNESIYFDRVLYKQDILGSIAFARANAKNGIITQEEFEELEKGLLQVQNEWETGTFTIISGVDEDIHTANERRLGEIIGKNVAGKLHTGRSRNEQVVCDMRMWLRDELRKIDDQLTSFLKLTAARAESEISYIMPGYTHLQRAQPVRWSHWMLSYGFAFANDLERLREVIKRINRSPLGCGALAGNPFGIDRNMMAEELGFEGFLWNSIKWAERVLREEWFGVLGLPNLATREGGQLTCSELGFATMELTELVGPSANASSLSLQGNSLQPQPTPTFHDQKQSPLFTVLTVDARLQLYKFLFGARLVHVQYVANALVATKGKSSHRWRHCVCVSRSQRAHYHMYEEKHDPCHILGVVLLRVCRRIQAEALPTLYASNTISFDCPGSLLGLMFKLKPPRWNMISRVDVCVWVTHDWWRWNDTWALLGDLPGLQRARVRGRRNDDGRPKWIYKKGLENITERERQARDSKLWAYPLLKWTSQAHVDVGFMENLKGDLAGIREKLRAAGVLDRMTLFWVTDGEYVSEDESDYEDCYFTPQKRTLDV</sequence>
<dbReference type="PRINTS" id="PR00145">
    <property type="entry name" value="ARGSUCLYASE"/>
</dbReference>
<feature type="domain" description="DUF7730" evidence="4">
    <location>
        <begin position="305"/>
        <end position="435"/>
    </location>
</feature>
<comment type="similarity">
    <text evidence="1">Belongs to the lyase 1 family. Argininosuccinate lyase subfamily.</text>
</comment>
<gene>
    <name evidence="5" type="ORF">QQZ08_003711</name>
</gene>
<dbReference type="PANTHER" id="PTHR43814">
    <property type="entry name" value="ARGININOSUCCINATE LYASE"/>
    <property type="match status" value="1"/>
</dbReference>
<dbReference type="Pfam" id="PF24864">
    <property type="entry name" value="DUF7730"/>
    <property type="match status" value="1"/>
</dbReference>
<dbReference type="PANTHER" id="PTHR43814:SF1">
    <property type="entry name" value="ARGININOSUCCINATE LYASE"/>
    <property type="match status" value="1"/>
</dbReference>
<dbReference type="InterPro" id="IPR000362">
    <property type="entry name" value="Fumarate_lyase_fam"/>
</dbReference>
<dbReference type="EMBL" id="JAZAVK010000026">
    <property type="protein sequence ID" value="KAK7429685.1"/>
    <property type="molecule type" value="Genomic_DNA"/>
</dbReference>
<keyword evidence="6" id="KW-1185">Reference proteome</keyword>
<evidence type="ECO:0000256" key="1">
    <source>
        <dbReference type="ARBA" id="ARBA00010755"/>
    </source>
</evidence>
<protein>
    <recommendedName>
        <fullName evidence="2">Arginosuccinase</fullName>
    </recommendedName>
</protein>
<dbReference type="InterPro" id="IPR024083">
    <property type="entry name" value="Fumarase/histidase_N"/>
</dbReference>
<dbReference type="Pfam" id="PF00206">
    <property type="entry name" value="Lyase_1"/>
    <property type="match status" value="1"/>
</dbReference>
<name>A0ABR1I884_9HYPO</name>
<proteinExistence type="inferred from homology"/>
<dbReference type="SUPFAM" id="SSF48557">
    <property type="entry name" value="L-aspartase-like"/>
    <property type="match status" value="1"/>
</dbReference>
<organism evidence="5 6">
    <name type="scientific">Neonectria magnoliae</name>
    <dbReference type="NCBI Taxonomy" id="2732573"/>
    <lineage>
        <taxon>Eukaryota</taxon>
        <taxon>Fungi</taxon>
        <taxon>Dikarya</taxon>
        <taxon>Ascomycota</taxon>
        <taxon>Pezizomycotina</taxon>
        <taxon>Sordariomycetes</taxon>
        <taxon>Hypocreomycetidae</taxon>
        <taxon>Hypocreales</taxon>
        <taxon>Nectriaceae</taxon>
        <taxon>Neonectria</taxon>
    </lineage>
</organism>
<dbReference type="InterPro" id="IPR008948">
    <property type="entry name" value="L-Aspartase-like"/>
</dbReference>
<accession>A0ABR1I884</accession>
<dbReference type="Gene3D" id="1.10.275.10">
    <property type="entry name" value="Fumarase/aspartase (N-terminal domain)"/>
    <property type="match status" value="1"/>
</dbReference>
<evidence type="ECO:0000313" key="5">
    <source>
        <dbReference type="EMBL" id="KAK7429685.1"/>
    </source>
</evidence>
<dbReference type="Proteomes" id="UP001498421">
    <property type="component" value="Unassembled WGS sequence"/>
</dbReference>
<evidence type="ECO:0000256" key="2">
    <source>
        <dbReference type="ARBA" id="ARBA00032749"/>
    </source>
</evidence>
<evidence type="ECO:0000259" key="4">
    <source>
        <dbReference type="Pfam" id="PF24864"/>
    </source>
</evidence>